<evidence type="ECO:0000313" key="3">
    <source>
        <dbReference type="Proteomes" id="UP000498740"/>
    </source>
</evidence>
<protein>
    <recommendedName>
        <fullName evidence="4">Secreted protein</fullName>
    </recommendedName>
</protein>
<feature type="chain" id="PRO_5029880779" description="Secreted protein" evidence="1">
    <location>
        <begin position="31"/>
        <end position="122"/>
    </location>
</feature>
<keyword evidence="1" id="KW-0732">Signal</keyword>
<name>A0A7J0D3N5_STRMI</name>
<dbReference type="AlphaFoldDB" id="A0A7J0D3N5"/>
<sequence>MRSVSNRTRIGLLAAFTAFSAVLSTGSAAAATELNGDWAPFDRCPVDAPAMLAADGITNIATCISSSSVTGSITLGKSVVPTGNSDLQLGVIQHNNGTSTLVAPPEGALTADPAVVPGGCSG</sequence>
<accession>A0A7J0D3N5</accession>
<reference evidence="2 3" key="1">
    <citation type="submission" date="2020-05" db="EMBL/GenBank/DDBJ databases">
        <title>Whole genome shotgun sequence of Streptomyces microflavus NBRC 13062.</title>
        <authorList>
            <person name="Komaki H."/>
            <person name="Tamura T."/>
        </authorList>
    </citation>
    <scope>NUCLEOTIDE SEQUENCE [LARGE SCALE GENOMIC DNA]</scope>
    <source>
        <strain evidence="2 3">NBRC 13062</strain>
    </source>
</reference>
<evidence type="ECO:0008006" key="4">
    <source>
        <dbReference type="Google" id="ProtNLM"/>
    </source>
</evidence>
<proteinExistence type="predicted"/>
<comment type="caution">
    <text evidence="2">The sequence shown here is derived from an EMBL/GenBank/DDBJ whole genome shotgun (WGS) entry which is preliminary data.</text>
</comment>
<gene>
    <name evidence="2" type="ORF">Smic_71410</name>
</gene>
<feature type="signal peptide" evidence="1">
    <location>
        <begin position="1"/>
        <end position="30"/>
    </location>
</feature>
<dbReference type="EMBL" id="BLWD01000001">
    <property type="protein sequence ID" value="GFN08585.1"/>
    <property type="molecule type" value="Genomic_DNA"/>
</dbReference>
<evidence type="ECO:0000256" key="1">
    <source>
        <dbReference type="SAM" id="SignalP"/>
    </source>
</evidence>
<evidence type="ECO:0000313" key="2">
    <source>
        <dbReference type="EMBL" id="GFN08585.1"/>
    </source>
</evidence>
<dbReference type="Proteomes" id="UP000498740">
    <property type="component" value="Unassembled WGS sequence"/>
</dbReference>
<organism evidence="2 3">
    <name type="scientific">Streptomyces microflavus</name>
    <name type="common">Streptomyces lipmanii</name>
    <dbReference type="NCBI Taxonomy" id="1919"/>
    <lineage>
        <taxon>Bacteria</taxon>
        <taxon>Bacillati</taxon>
        <taxon>Actinomycetota</taxon>
        <taxon>Actinomycetes</taxon>
        <taxon>Kitasatosporales</taxon>
        <taxon>Streptomycetaceae</taxon>
        <taxon>Streptomyces</taxon>
    </lineage>
</organism>